<proteinExistence type="predicted"/>
<accession>A0A7W7HWM8</accession>
<organism evidence="1 2">
    <name type="scientific">Actinoplanes digitatis</name>
    <dbReference type="NCBI Taxonomy" id="1868"/>
    <lineage>
        <taxon>Bacteria</taxon>
        <taxon>Bacillati</taxon>
        <taxon>Actinomycetota</taxon>
        <taxon>Actinomycetes</taxon>
        <taxon>Micromonosporales</taxon>
        <taxon>Micromonosporaceae</taxon>
        <taxon>Actinoplanes</taxon>
    </lineage>
</organism>
<protein>
    <submittedName>
        <fullName evidence="1">Uncharacterized protein</fullName>
    </submittedName>
</protein>
<reference evidence="1 2" key="1">
    <citation type="submission" date="2020-08" db="EMBL/GenBank/DDBJ databases">
        <title>Sequencing the genomes of 1000 actinobacteria strains.</title>
        <authorList>
            <person name="Klenk H.-P."/>
        </authorList>
    </citation>
    <scope>NUCLEOTIDE SEQUENCE [LARGE SCALE GENOMIC DNA]</scope>
    <source>
        <strain evidence="1 2">DSM 43149</strain>
    </source>
</reference>
<comment type="caution">
    <text evidence="1">The sequence shown here is derived from an EMBL/GenBank/DDBJ whole genome shotgun (WGS) entry which is preliminary data.</text>
</comment>
<dbReference type="PROSITE" id="PS51257">
    <property type="entry name" value="PROKAR_LIPOPROTEIN"/>
    <property type="match status" value="1"/>
</dbReference>
<name>A0A7W7HWM8_9ACTN</name>
<dbReference type="AlphaFoldDB" id="A0A7W7HWM8"/>
<dbReference type="Proteomes" id="UP000578112">
    <property type="component" value="Unassembled WGS sequence"/>
</dbReference>
<sequence length="29" mass="3500">MPRKLPFSPWHLLLMPLALSSSCRWCRWS</sequence>
<gene>
    <name evidence="1" type="ORF">BJ971_002685</name>
</gene>
<dbReference type="EMBL" id="JACHNH010000001">
    <property type="protein sequence ID" value="MBB4762129.1"/>
    <property type="molecule type" value="Genomic_DNA"/>
</dbReference>
<keyword evidence="2" id="KW-1185">Reference proteome</keyword>
<evidence type="ECO:0000313" key="1">
    <source>
        <dbReference type="EMBL" id="MBB4762129.1"/>
    </source>
</evidence>
<evidence type="ECO:0000313" key="2">
    <source>
        <dbReference type="Proteomes" id="UP000578112"/>
    </source>
</evidence>